<evidence type="ECO:0000313" key="10">
    <source>
        <dbReference type="Proteomes" id="UP000216913"/>
    </source>
</evidence>
<evidence type="ECO:0000256" key="3">
    <source>
        <dbReference type="ARBA" id="ARBA00022679"/>
    </source>
</evidence>
<dbReference type="InterPro" id="IPR009746">
    <property type="entry name" value="LipidA_acyl_PagP"/>
</dbReference>
<proteinExistence type="inferred from homology"/>
<gene>
    <name evidence="9" type="ORF">CAL25_20235</name>
</gene>
<comment type="similarity">
    <text evidence="2">Belongs to the lipid A palmitoyltransferase family.</text>
</comment>
<dbReference type="EMBL" id="NEVP01000011">
    <property type="protein sequence ID" value="OZI47064.1"/>
    <property type="molecule type" value="Genomic_DNA"/>
</dbReference>
<dbReference type="Pfam" id="PF07017">
    <property type="entry name" value="PagP"/>
    <property type="match status" value="1"/>
</dbReference>
<keyword evidence="6" id="KW-0998">Cell outer membrane</keyword>
<organism evidence="9 10">
    <name type="scientific">Bordetella genomosp. 5</name>
    <dbReference type="NCBI Taxonomy" id="1395608"/>
    <lineage>
        <taxon>Bacteria</taxon>
        <taxon>Pseudomonadati</taxon>
        <taxon>Pseudomonadota</taxon>
        <taxon>Betaproteobacteria</taxon>
        <taxon>Burkholderiales</taxon>
        <taxon>Alcaligenaceae</taxon>
        <taxon>Bordetella</taxon>
    </lineage>
</organism>
<evidence type="ECO:0000256" key="8">
    <source>
        <dbReference type="SAM" id="SignalP"/>
    </source>
</evidence>
<reference evidence="9 10" key="1">
    <citation type="submission" date="2017-05" db="EMBL/GenBank/DDBJ databases">
        <title>Complete and WGS of Bordetella genogroups.</title>
        <authorList>
            <person name="Spilker T."/>
            <person name="LiPuma J."/>
        </authorList>
    </citation>
    <scope>NUCLEOTIDE SEQUENCE [LARGE SCALE GENOMIC DNA]</scope>
    <source>
        <strain evidence="9 10">AU10456</strain>
    </source>
</reference>
<dbReference type="NCBIfam" id="NF008271">
    <property type="entry name" value="PRK11045.1"/>
    <property type="match status" value="1"/>
</dbReference>
<evidence type="ECO:0000256" key="1">
    <source>
        <dbReference type="ARBA" id="ARBA00004442"/>
    </source>
</evidence>
<keyword evidence="3 9" id="KW-0808">Transferase</keyword>
<evidence type="ECO:0000256" key="5">
    <source>
        <dbReference type="ARBA" id="ARBA00023136"/>
    </source>
</evidence>
<evidence type="ECO:0000256" key="2">
    <source>
        <dbReference type="ARBA" id="ARBA00006368"/>
    </source>
</evidence>
<keyword evidence="5" id="KW-0472">Membrane</keyword>
<dbReference type="GO" id="GO:0009279">
    <property type="term" value="C:cell outer membrane"/>
    <property type="evidence" value="ECO:0007669"/>
    <property type="project" value="UniProtKB-SubCell"/>
</dbReference>
<dbReference type="OrthoDB" id="9156803at2"/>
<protein>
    <submittedName>
        <fullName evidence="9">Phospholipid:lipid A palmitoyltransferase</fullName>
    </submittedName>
</protein>
<dbReference type="Gene3D" id="2.40.160.20">
    <property type="match status" value="1"/>
</dbReference>
<name>A0A261TBQ9_9BORD</name>
<feature type="signal peptide" evidence="8">
    <location>
        <begin position="1"/>
        <end position="15"/>
    </location>
</feature>
<sequence length="176" mass="19659">MIAALLTSATFSAQACDSLFSLAQSACNRLGQIWTEGGTDLYVTGYAWHNRSKYSAERIDKFNEITWGGGLGKSIYDEDGDWQGLYAMGWKDSYRKFQPVAGYAFLKIAKLSDNVRVGAGYTAFITARSEFRNYMPFPGVLPLVGAGYKNAMLYATYVPRVRDEGNVAFVFGRWQF</sequence>
<dbReference type="GO" id="GO:0016746">
    <property type="term" value="F:acyltransferase activity"/>
    <property type="evidence" value="ECO:0007669"/>
    <property type="project" value="UniProtKB-KW"/>
</dbReference>
<comment type="subcellular location">
    <subcellularLocation>
        <location evidence="1">Cell outer membrane</location>
    </subcellularLocation>
</comment>
<dbReference type="Proteomes" id="UP000216913">
    <property type="component" value="Unassembled WGS sequence"/>
</dbReference>
<evidence type="ECO:0000256" key="6">
    <source>
        <dbReference type="ARBA" id="ARBA00023237"/>
    </source>
</evidence>
<keyword evidence="4 8" id="KW-0732">Signal</keyword>
<feature type="chain" id="PRO_5013170324" evidence="8">
    <location>
        <begin position="16"/>
        <end position="176"/>
    </location>
</feature>
<dbReference type="SUPFAM" id="SSF56925">
    <property type="entry name" value="OMPA-like"/>
    <property type="match status" value="1"/>
</dbReference>
<evidence type="ECO:0000256" key="4">
    <source>
        <dbReference type="ARBA" id="ARBA00022729"/>
    </source>
</evidence>
<comment type="caution">
    <text evidence="9">The sequence shown here is derived from an EMBL/GenBank/DDBJ whole genome shotgun (WGS) entry which is preliminary data.</text>
</comment>
<keyword evidence="7" id="KW-0012">Acyltransferase</keyword>
<accession>A0A261TBQ9</accession>
<dbReference type="InterPro" id="IPR011250">
    <property type="entry name" value="OMP/PagP_B-barrel"/>
</dbReference>
<dbReference type="AlphaFoldDB" id="A0A261TBQ9"/>
<keyword evidence="10" id="KW-1185">Reference proteome</keyword>
<dbReference type="RefSeq" id="WP_094803330.1">
    <property type="nucleotide sequence ID" value="NZ_NEVN01000001.1"/>
</dbReference>
<evidence type="ECO:0000256" key="7">
    <source>
        <dbReference type="ARBA" id="ARBA00023315"/>
    </source>
</evidence>
<evidence type="ECO:0000313" key="9">
    <source>
        <dbReference type="EMBL" id="OZI47064.1"/>
    </source>
</evidence>